<dbReference type="EMBL" id="CAFBQL010000004">
    <property type="protein sequence ID" value="CAB5058154.1"/>
    <property type="molecule type" value="Genomic_DNA"/>
</dbReference>
<evidence type="ECO:0000313" key="5">
    <source>
        <dbReference type="EMBL" id="CAB5058154.1"/>
    </source>
</evidence>
<dbReference type="InterPro" id="IPR036397">
    <property type="entry name" value="RNaseH_sf"/>
</dbReference>
<dbReference type="InterPro" id="IPR012337">
    <property type="entry name" value="RNaseH-like_sf"/>
</dbReference>
<accession>A0A6J6L0L9</accession>
<protein>
    <submittedName>
        <fullName evidence="3">Unannotated protein</fullName>
    </submittedName>
</protein>
<feature type="region of interest" description="Disordered" evidence="1">
    <location>
        <begin position="18"/>
        <end position="78"/>
    </location>
</feature>
<dbReference type="FunFam" id="3.30.420.10:FF:000045">
    <property type="entry name" value="3'-5' exonuclease DinG"/>
    <property type="match status" value="1"/>
</dbReference>
<evidence type="ECO:0000259" key="2">
    <source>
        <dbReference type="SMART" id="SM00479"/>
    </source>
</evidence>
<dbReference type="EMBL" id="CAFBLE010000004">
    <property type="protein sequence ID" value="CAB4863120.1"/>
    <property type="molecule type" value="Genomic_DNA"/>
</dbReference>
<dbReference type="InterPro" id="IPR013520">
    <property type="entry name" value="Ribonucl_H"/>
</dbReference>
<feature type="compositionally biased region" description="Low complexity" evidence="1">
    <location>
        <begin position="61"/>
        <end position="74"/>
    </location>
</feature>
<evidence type="ECO:0000256" key="1">
    <source>
        <dbReference type="SAM" id="MobiDB-lite"/>
    </source>
</evidence>
<proteinExistence type="predicted"/>
<reference evidence="3" key="1">
    <citation type="submission" date="2020-05" db="EMBL/GenBank/DDBJ databases">
        <authorList>
            <person name="Chiriac C."/>
            <person name="Salcher M."/>
            <person name="Ghai R."/>
            <person name="Kavagutti S V."/>
        </authorList>
    </citation>
    <scope>NUCLEOTIDE SEQUENCE</scope>
</reference>
<dbReference type="SUPFAM" id="SSF53098">
    <property type="entry name" value="Ribonuclease H-like"/>
    <property type="match status" value="1"/>
</dbReference>
<feature type="compositionally biased region" description="Pro residues" evidence="1">
    <location>
        <begin position="45"/>
        <end position="60"/>
    </location>
</feature>
<feature type="domain" description="Exonuclease" evidence="2">
    <location>
        <begin position="108"/>
        <end position="273"/>
    </location>
</feature>
<dbReference type="GO" id="GO:0008408">
    <property type="term" value="F:3'-5' exonuclease activity"/>
    <property type="evidence" value="ECO:0007669"/>
    <property type="project" value="TreeGrafter"/>
</dbReference>
<dbReference type="PANTHER" id="PTHR30231:SF41">
    <property type="entry name" value="DNA POLYMERASE III SUBUNIT EPSILON"/>
    <property type="match status" value="1"/>
</dbReference>
<dbReference type="GO" id="GO:0005829">
    <property type="term" value="C:cytosol"/>
    <property type="evidence" value="ECO:0007669"/>
    <property type="project" value="TreeGrafter"/>
</dbReference>
<evidence type="ECO:0000313" key="3">
    <source>
        <dbReference type="EMBL" id="CAB4655537.1"/>
    </source>
</evidence>
<dbReference type="Gene3D" id="3.30.420.10">
    <property type="entry name" value="Ribonuclease H-like superfamily/Ribonuclease H"/>
    <property type="match status" value="1"/>
</dbReference>
<sequence length="295" mass="32119">MAILWGMYKFASMLFSSPKKQQVKKGATPRKSTYSTAARTSSPAKKPPTYTPKPAAPSPAKPKVSPAKKAGSASGNRTYSGPLFAQAGEMGKLFGFADQSGIHELDGPFAIIDLETSGFNPPGSKILEIAILKIDRDGNELDRFETLINPEDGNVGRTDIHGIELRMLNGAPTFDEVSGRILELIQDSIIVAHNARFEENFLASELNEAGHDLDLIPALDTLWLARNTIDLPNYKLDTVINGFNERIVNAHTALGDVIAVSKILPEMLNRIGQLYYPIPHPQLPSASVPFKAKTR</sequence>
<dbReference type="Pfam" id="PF00929">
    <property type="entry name" value="RNase_T"/>
    <property type="match status" value="1"/>
</dbReference>
<feature type="compositionally biased region" description="Polar residues" evidence="1">
    <location>
        <begin position="30"/>
        <end position="39"/>
    </location>
</feature>
<dbReference type="CDD" id="cd06127">
    <property type="entry name" value="DEDDh"/>
    <property type="match status" value="1"/>
</dbReference>
<organism evidence="3">
    <name type="scientific">freshwater metagenome</name>
    <dbReference type="NCBI Taxonomy" id="449393"/>
    <lineage>
        <taxon>unclassified sequences</taxon>
        <taxon>metagenomes</taxon>
        <taxon>ecological metagenomes</taxon>
    </lineage>
</organism>
<gene>
    <name evidence="3" type="ORF">UFOPK2289_00083</name>
    <name evidence="4" type="ORF">UFOPK3346_00582</name>
    <name evidence="5" type="ORF">UFOPK4308_00803</name>
</gene>
<evidence type="ECO:0000313" key="4">
    <source>
        <dbReference type="EMBL" id="CAB4863120.1"/>
    </source>
</evidence>
<dbReference type="AlphaFoldDB" id="A0A6J6L0L9"/>
<dbReference type="SMART" id="SM00479">
    <property type="entry name" value="EXOIII"/>
    <property type="match status" value="1"/>
</dbReference>
<dbReference type="PANTHER" id="PTHR30231">
    <property type="entry name" value="DNA POLYMERASE III SUBUNIT EPSILON"/>
    <property type="match status" value="1"/>
</dbReference>
<dbReference type="GO" id="GO:0003676">
    <property type="term" value="F:nucleic acid binding"/>
    <property type="evidence" value="ECO:0007669"/>
    <property type="project" value="InterPro"/>
</dbReference>
<dbReference type="GO" id="GO:0045004">
    <property type="term" value="P:DNA replication proofreading"/>
    <property type="evidence" value="ECO:0007669"/>
    <property type="project" value="TreeGrafter"/>
</dbReference>
<dbReference type="EMBL" id="CAEZWT010000002">
    <property type="protein sequence ID" value="CAB4655537.1"/>
    <property type="molecule type" value="Genomic_DNA"/>
</dbReference>
<name>A0A6J6L0L9_9ZZZZ</name>